<proteinExistence type="inferred from homology"/>
<comment type="caution">
    <text evidence="3">The sequence shown here is derived from an EMBL/GenBank/DDBJ whole genome shotgun (WGS) entry which is preliminary data.</text>
</comment>
<dbReference type="PANTHER" id="PTHR34477:SF5">
    <property type="entry name" value="BSL5627 PROTEIN"/>
    <property type="match status" value="1"/>
</dbReference>
<dbReference type="AlphaFoldDB" id="A0A6I4RVQ9"/>
<evidence type="ECO:0000313" key="4">
    <source>
        <dbReference type="Proteomes" id="UP000469081"/>
    </source>
</evidence>
<dbReference type="SMART" id="SM00465">
    <property type="entry name" value="GIYc"/>
    <property type="match status" value="1"/>
</dbReference>
<dbReference type="Gene3D" id="3.40.1440.10">
    <property type="entry name" value="GIY-YIG endonuclease"/>
    <property type="match status" value="1"/>
</dbReference>
<evidence type="ECO:0000313" key="3">
    <source>
        <dbReference type="EMBL" id="MWZ40235.1"/>
    </source>
</evidence>
<organism evidence="3 4">
    <name type="scientific">Francisella tularensis</name>
    <dbReference type="NCBI Taxonomy" id="263"/>
    <lineage>
        <taxon>Bacteria</taxon>
        <taxon>Pseudomonadati</taxon>
        <taxon>Pseudomonadota</taxon>
        <taxon>Gammaproteobacteria</taxon>
        <taxon>Thiotrichales</taxon>
        <taxon>Francisellaceae</taxon>
        <taxon>Francisella</taxon>
    </lineage>
</organism>
<protein>
    <submittedName>
        <fullName evidence="3">GIY-YIG nuclease family protein</fullName>
    </submittedName>
</protein>
<evidence type="ECO:0000256" key="1">
    <source>
        <dbReference type="ARBA" id="ARBA00007435"/>
    </source>
</evidence>
<dbReference type="InterPro" id="IPR050190">
    <property type="entry name" value="UPF0213_domain"/>
</dbReference>
<dbReference type="RefSeq" id="WP_003038446.1">
    <property type="nucleotide sequence ID" value="NZ_VJEZ01000008.1"/>
</dbReference>
<dbReference type="PROSITE" id="PS50164">
    <property type="entry name" value="GIY_YIG"/>
    <property type="match status" value="1"/>
</dbReference>
<accession>A0A6I4RVQ9</accession>
<sequence>MKKGYVDILTNKNNSVLYVGVTSDIVKRIYEHKNKFVDGFSRRYNLEKLVYFELYQNIEDAIIREKQLKKWNRAWKNRIINGMNPKWDDLYNEISS</sequence>
<dbReference type="PANTHER" id="PTHR34477">
    <property type="entry name" value="UPF0213 PROTEIN YHBQ"/>
    <property type="match status" value="1"/>
</dbReference>
<comment type="similarity">
    <text evidence="1">Belongs to the UPF0213 family.</text>
</comment>
<feature type="domain" description="GIY-YIG" evidence="2">
    <location>
        <begin position="2"/>
        <end position="78"/>
    </location>
</feature>
<evidence type="ECO:0000259" key="2">
    <source>
        <dbReference type="PROSITE" id="PS50164"/>
    </source>
</evidence>
<name>A0A6I4RVQ9_FRATU</name>
<dbReference type="Pfam" id="PF01541">
    <property type="entry name" value="GIY-YIG"/>
    <property type="match status" value="1"/>
</dbReference>
<dbReference type="InterPro" id="IPR000305">
    <property type="entry name" value="GIY-YIG_endonuc"/>
</dbReference>
<dbReference type="InterPro" id="IPR035901">
    <property type="entry name" value="GIY-YIG_endonuc_sf"/>
</dbReference>
<dbReference type="CDD" id="cd10448">
    <property type="entry name" value="GIY-YIG_unchar_3"/>
    <property type="match status" value="1"/>
</dbReference>
<dbReference type="SUPFAM" id="SSF82771">
    <property type="entry name" value="GIY-YIG endonuclease"/>
    <property type="match status" value="1"/>
</dbReference>
<reference evidence="3 4" key="1">
    <citation type="submission" date="2019-06" db="EMBL/GenBank/DDBJ databases">
        <title>Phylogeography and genetic diversity of Francisella tularensis subsp. holarctica in France (1947-2018).</title>
        <authorList>
            <person name="Kevin M."/>
            <person name="Madani N."/>
            <person name="Maurin M."/>
        </authorList>
    </citation>
    <scope>NUCLEOTIDE SEQUENCE [LARGE SCALE GENOMIC DNA]</scope>
    <source>
        <strain evidence="3 4">ATCC 15482</strain>
    </source>
</reference>
<dbReference type="EMBL" id="VJEZ01000008">
    <property type="protein sequence ID" value="MWZ40235.1"/>
    <property type="molecule type" value="Genomic_DNA"/>
</dbReference>
<dbReference type="Proteomes" id="UP000469081">
    <property type="component" value="Unassembled WGS sequence"/>
</dbReference>
<gene>
    <name evidence="3" type="ORF">FNC33_06755</name>
</gene>